<keyword evidence="3" id="KW-1185">Reference proteome</keyword>
<evidence type="ECO:0000259" key="1">
    <source>
        <dbReference type="Pfam" id="PF12146"/>
    </source>
</evidence>
<evidence type="ECO:0000313" key="3">
    <source>
        <dbReference type="Proteomes" id="UP000216991"/>
    </source>
</evidence>
<evidence type="ECO:0000313" key="2">
    <source>
        <dbReference type="EMBL" id="OYQ24770.1"/>
    </source>
</evidence>
<dbReference type="InterPro" id="IPR022742">
    <property type="entry name" value="Hydrolase_4"/>
</dbReference>
<reference evidence="2 3" key="1">
    <citation type="submission" date="2017-07" db="EMBL/GenBank/DDBJ databases">
        <title>Sandarakinorhabdus cyanobacteriorum sp. nov., a novel bacterium isolated from cyanobacterial aggregates in a eutrophic lake.</title>
        <authorList>
            <person name="Cai H."/>
        </authorList>
    </citation>
    <scope>NUCLEOTIDE SEQUENCE [LARGE SCALE GENOMIC DNA]</scope>
    <source>
        <strain evidence="2 3">TH057</strain>
    </source>
</reference>
<sequence>MMPAAIAYCHGQPGGPAEWQANAPAGLMAFVPDRNTPATPTALAASIAAHTAGPITLIGFSLGVPMALAVAAELGERVEQVHLIAPAAPLALGDFLPHMAGGALFRLARDRPALFGLVARAQGLAARFAPGFLFDRLFATASGNDRQLRHDPAFRAAMAAVLRGGLGQGTAGFIAEVRTYASGATPPVGPITAPIHIWQGCADSWTPPAMAQALAASLTGNVTLTLLPGCGHYGTLRAALARLAG</sequence>
<proteinExistence type="predicted"/>
<organism evidence="2 3">
    <name type="scientific">Sandarakinorhabdus cyanobacteriorum</name>
    <dbReference type="NCBI Taxonomy" id="1981098"/>
    <lineage>
        <taxon>Bacteria</taxon>
        <taxon>Pseudomonadati</taxon>
        <taxon>Pseudomonadota</taxon>
        <taxon>Alphaproteobacteria</taxon>
        <taxon>Sphingomonadales</taxon>
        <taxon>Sphingosinicellaceae</taxon>
        <taxon>Sandarakinorhabdus</taxon>
    </lineage>
</organism>
<dbReference type="EMBL" id="NOXT01000124">
    <property type="protein sequence ID" value="OYQ24770.1"/>
    <property type="molecule type" value="Genomic_DNA"/>
</dbReference>
<gene>
    <name evidence="2" type="ORF">CHU93_15565</name>
</gene>
<dbReference type="Gene3D" id="3.40.50.1820">
    <property type="entry name" value="alpha/beta hydrolase"/>
    <property type="match status" value="1"/>
</dbReference>
<comment type="caution">
    <text evidence="2">The sequence shown here is derived from an EMBL/GenBank/DDBJ whole genome shotgun (WGS) entry which is preliminary data.</text>
</comment>
<feature type="domain" description="Serine aminopeptidase S33" evidence="1">
    <location>
        <begin position="46"/>
        <end position="232"/>
    </location>
</feature>
<name>A0A255Y8K4_9SPHN</name>
<dbReference type="Pfam" id="PF12146">
    <property type="entry name" value="Hydrolase_4"/>
    <property type="match status" value="1"/>
</dbReference>
<dbReference type="InterPro" id="IPR029058">
    <property type="entry name" value="AB_hydrolase_fold"/>
</dbReference>
<dbReference type="RefSeq" id="WP_094475055.1">
    <property type="nucleotide sequence ID" value="NZ_NOXT01000124.1"/>
</dbReference>
<accession>A0A255Y8K4</accession>
<protein>
    <recommendedName>
        <fullName evidence="1">Serine aminopeptidase S33 domain-containing protein</fullName>
    </recommendedName>
</protein>
<dbReference type="Proteomes" id="UP000216991">
    <property type="component" value="Unassembled WGS sequence"/>
</dbReference>
<dbReference type="SUPFAM" id="SSF53474">
    <property type="entry name" value="alpha/beta-Hydrolases"/>
    <property type="match status" value="1"/>
</dbReference>
<dbReference type="AlphaFoldDB" id="A0A255Y8K4"/>